<reference evidence="4" key="1">
    <citation type="journal article" date="2013" name="Genome Biol.">
        <title>Comparative genomics of the core and accessory genomes of 48 Sinorhizobium strains comprising five genospecies.</title>
        <authorList>
            <person name="Sugawara M."/>
            <person name="Epstein B."/>
            <person name="Badgley B.D."/>
            <person name="Unno T."/>
            <person name="Xu L."/>
            <person name="Reese J."/>
            <person name="Gyaneshwar P."/>
            <person name="Denny R."/>
            <person name="Mudge J."/>
            <person name="Bharti A.K."/>
            <person name="Farmer A.D."/>
            <person name="May G.D."/>
            <person name="Woodward J.E."/>
            <person name="Medigue C."/>
            <person name="Vallenet D."/>
            <person name="Lajus A."/>
            <person name="Rouy Z."/>
            <person name="Martinez-Vaz B."/>
            <person name="Tiffin P."/>
            <person name="Young N.D."/>
            <person name="Sadowsky M.J."/>
        </authorList>
    </citation>
    <scope>NUCLEOTIDE SEQUENCE</scope>
    <source>
        <strain evidence="4">M1</strain>
    </source>
</reference>
<dbReference type="SUPFAM" id="SSF56349">
    <property type="entry name" value="DNA breaking-rejoining enzymes"/>
    <property type="match status" value="1"/>
</dbReference>
<keyword evidence="2" id="KW-0233">DNA recombination</keyword>
<dbReference type="Gene3D" id="1.10.443.10">
    <property type="entry name" value="Intergrase catalytic core"/>
    <property type="match status" value="1"/>
</dbReference>
<feature type="domain" description="Tyr recombinase" evidence="3">
    <location>
        <begin position="162"/>
        <end position="333"/>
    </location>
</feature>
<comment type="caution">
    <text evidence="4">The sequence shown here is derived from an EMBL/GenBank/DDBJ whole genome shotgun (WGS) entry which is preliminary data.</text>
</comment>
<evidence type="ECO:0000256" key="2">
    <source>
        <dbReference type="ARBA" id="ARBA00023172"/>
    </source>
</evidence>
<dbReference type="AlphaFoldDB" id="A0A6G1WUP7"/>
<dbReference type="InterPro" id="IPR011010">
    <property type="entry name" value="DNA_brk_join_enz"/>
</dbReference>
<dbReference type="RefSeq" id="WP_153414197.1">
    <property type="nucleotide sequence ID" value="NZ_WISB01000205.1"/>
</dbReference>
<proteinExistence type="predicted"/>
<dbReference type="GO" id="GO:0015074">
    <property type="term" value="P:DNA integration"/>
    <property type="evidence" value="ECO:0007669"/>
    <property type="project" value="UniProtKB-KW"/>
</dbReference>
<protein>
    <submittedName>
        <fullName evidence="4">Tyrosine-type recombinase/integrase</fullName>
    </submittedName>
</protein>
<dbReference type="EMBL" id="WISB01000205">
    <property type="protein sequence ID" value="MQW73426.1"/>
    <property type="molecule type" value="Genomic_DNA"/>
</dbReference>
<dbReference type="InterPro" id="IPR013762">
    <property type="entry name" value="Integrase-like_cat_sf"/>
</dbReference>
<accession>A0A6G1WUP7</accession>
<dbReference type="GO" id="GO:0006310">
    <property type="term" value="P:DNA recombination"/>
    <property type="evidence" value="ECO:0007669"/>
    <property type="project" value="UniProtKB-KW"/>
</dbReference>
<name>A0A6G1WUP7_9HYPH</name>
<dbReference type="Pfam" id="PF00589">
    <property type="entry name" value="Phage_integrase"/>
    <property type="match status" value="1"/>
</dbReference>
<gene>
    <name evidence="4" type="ORF">GHJ91_31345</name>
</gene>
<dbReference type="GO" id="GO:0003677">
    <property type="term" value="F:DNA binding"/>
    <property type="evidence" value="ECO:0007669"/>
    <property type="project" value="InterPro"/>
</dbReference>
<dbReference type="InterPro" id="IPR050090">
    <property type="entry name" value="Tyrosine_recombinase_XerCD"/>
</dbReference>
<evidence type="ECO:0000256" key="1">
    <source>
        <dbReference type="ARBA" id="ARBA00022908"/>
    </source>
</evidence>
<dbReference type="PANTHER" id="PTHR30349">
    <property type="entry name" value="PHAGE INTEGRASE-RELATED"/>
    <property type="match status" value="1"/>
</dbReference>
<evidence type="ECO:0000259" key="3">
    <source>
        <dbReference type="PROSITE" id="PS51898"/>
    </source>
</evidence>
<organism evidence="4">
    <name type="scientific">Sinorhizobium medicae</name>
    <dbReference type="NCBI Taxonomy" id="110321"/>
    <lineage>
        <taxon>Bacteria</taxon>
        <taxon>Pseudomonadati</taxon>
        <taxon>Pseudomonadota</taxon>
        <taxon>Alphaproteobacteria</taxon>
        <taxon>Hyphomicrobiales</taxon>
        <taxon>Rhizobiaceae</taxon>
        <taxon>Sinorhizobium/Ensifer group</taxon>
        <taxon>Sinorhizobium</taxon>
    </lineage>
</organism>
<keyword evidence="1" id="KW-0229">DNA integration</keyword>
<sequence length="346" mass="39235">MAVRRRGDAWQADFMVKGTRYRETFDNEVDAKKWEIDVKAALETGRPLPGKNNGRSESGHKIVTLGQLFEHVKKTHWKLKRSAETLIQSGKQCVDILGTSFEVKDFSRYQYDEIISHLSDEELSNATINRKLAAMSVMVRAAVEIGALGRAPKVPLLEEGIGRTRFITEEEEVKILGLMQKLAMDDVRAFTVFALDTGGRLSAMLGLGWGDFGPDLSTVTYWKDKKSPPRTLPLSERAKVELRAIKERYPDNPGPFRMFRSKNGQLRTHWDRVMSTLKLDDVVIHTLRHTCASRLVQRGVDLRRVQQWMGHRSIQTTLRYAHLAPSDLLGMAGVLEQHVRTEQVAA</sequence>
<dbReference type="PANTHER" id="PTHR30349:SF64">
    <property type="entry name" value="PROPHAGE INTEGRASE INTD-RELATED"/>
    <property type="match status" value="1"/>
</dbReference>
<dbReference type="PROSITE" id="PS51898">
    <property type="entry name" value="TYR_RECOMBINASE"/>
    <property type="match status" value="1"/>
</dbReference>
<dbReference type="CDD" id="cd00796">
    <property type="entry name" value="INT_Rci_Hp1_C"/>
    <property type="match status" value="1"/>
</dbReference>
<dbReference type="InterPro" id="IPR002104">
    <property type="entry name" value="Integrase_catalytic"/>
</dbReference>
<evidence type="ECO:0000313" key="4">
    <source>
        <dbReference type="EMBL" id="MQW73426.1"/>
    </source>
</evidence>